<comment type="caution">
    <text evidence="1">The sequence shown here is derived from an EMBL/GenBank/DDBJ whole genome shotgun (WGS) entry which is preliminary data.</text>
</comment>
<evidence type="ECO:0000313" key="2">
    <source>
        <dbReference type="Proteomes" id="UP000830395"/>
    </source>
</evidence>
<reference evidence="1" key="1">
    <citation type="submission" date="2020-02" db="EMBL/GenBank/DDBJ databases">
        <title>Genome sequencing of the panga catfish, Pangasius djambal.</title>
        <authorList>
            <person name="Wen M."/>
            <person name="Zahm M."/>
            <person name="Roques C."/>
            <person name="Cabau C."/>
            <person name="Klopp C."/>
            <person name="Donnadieu C."/>
            <person name="Jouanno E."/>
            <person name="Avarre J.-C."/>
            <person name="Campet M."/>
            <person name="Ha T."/>
            <person name="Dugue R."/>
            <person name="Lampietro C."/>
            <person name="Louis A."/>
            <person name="Herpin A."/>
            <person name="Echchiki A."/>
            <person name="Berthelot C."/>
            <person name="Parey E."/>
            <person name="Roest-Crollius H."/>
            <person name="Braasch I."/>
            <person name="Postlethwait J.H."/>
            <person name="Bobe J."/>
            <person name="Montfort J."/>
            <person name="Bouchez O."/>
            <person name="Begum T."/>
            <person name="Schartl M."/>
            <person name="Gustiano R."/>
            <person name="Guiguen Y."/>
        </authorList>
    </citation>
    <scope>NUCLEOTIDE SEQUENCE</scope>
    <source>
        <strain evidence="1">Pdj_M5554</strain>
    </source>
</reference>
<name>A0ACC5ZPU4_9TELE</name>
<organism evidence="1 2">
    <name type="scientific">Pangasius djambal</name>
    <dbReference type="NCBI Taxonomy" id="1691987"/>
    <lineage>
        <taxon>Eukaryota</taxon>
        <taxon>Metazoa</taxon>
        <taxon>Chordata</taxon>
        <taxon>Craniata</taxon>
        <taxon>Vertebrata</taxon>
        <taxon>Euteleostomi</taxon>
        <taxon>Actinopterygii</taxon>
        <taxon>Neopterygii</taxon>
        <taxon>Teleostei</taxon>
        <taxon>Ostariophysi</taxon>
        <taxon>Siluriformes</taxon>
        <taxon>Pangasiidae</taxon>
        <taxon>Pangasius</taxon>
    </lineage>
</organism>
<dbReference type="EMBL" id="CM041004">
    <property type="protein sequence ID" value="MCJ8749867.1"/>
    <property type="molecule type" value="Genomic_DNA"/>
</dbReference>
<accession>A0ACC5ZPU4</accession>
<sequence length="1076" mass="117922">MLMANPFCSASTGNRTQQLNIPLPRAQRLKKEKPPLSLPHPHPPPPPPPPPPPFPINCPSQECDGVGNSRRVSAKPKPELPFPSLPRRLSLGSLWFRAAVCPRHVEVLAWSVTMASLTRFSLLFLLSVTAFAQKRHSFSPTCRQDEDGELVCDQCPAGYAGPRCDRCDNGYFGSPGVVGGSCRPCDCSGNLDLSAPRSCDPVMGACLRCRDGYAGPNCETCADGYYGDAIVPGHWLDSGMCRPCVCSGRGSMSPRCDAQGRCVCRPGFVGRRCDVVRRETQRPILRIPLNQNWENRRGCPRGAYPAPTGPGTHMQAGSGCVPCHCNSFGSKSFDCSESGQCRCQPGVTGQKCDRCAPGHFNFQEGGCTPCECSHVGNNCDPGTGRCLCPPNTVGDRCEKCAANHWGHDIAIGCKACGCNVMGAVTQQCNVNTGCCFCRDQFTGEKCNECKLGYRNFPHCVSCDCSPAGSNAETCDAEAGVCACAERTGQCSCKLNVEGLRCEECKVGTFGLSVRNPLGCSRCYCFGLSTSCTEAQGLIRMRLTLMPEQTVLPLVDKDNTKEITFGVTFQYPEIIANAEVIRQELAEPYYWKLPKQFRGSMITAYGGKLKYTVYYEARDETGHASYEPQVIIRGGANRDKVMIRHMVEPQIGQLTRHEIDMTEHEWKHQDNKPMSREDFMDVLFYVNYVFIRASHGNVMRQSRISEISLEVAEEGRPSVESERAHQIEKCECPLGYSGLSCEECAAGFYRLSSRVSGSVFRSGMGSCVRCECNGHSSSCDPDTGVCQNCQHNTEGEKCERCSAGFYGVVRGSPDDCKRCACPLTNPGNNFSPACVTEGFNDYRCTACPEGYEGKYCERCMTGYHGDPRRPGGRCEECECDRVGAMPVPCDTHTGACQCRPGATGLKCDRCMERHVCGPAGIVSCDDDCAGLLIRDMDRLLRLISGANLTLPLPPPYGTLYRVENMTDELKHMLSPHRAPERLLQLADSNLGSLVTEMDELLSRATKVSADGEQTDTDAERSHKRAEDLELFVKNTLHAAEADVARFRLLFVLLPRPKPRPQPEQSCLAPPLFLNRKL</sequence>
<proteinExistence type="predicted"/>
<keyword evidence="2" id="KW-1185">Reference proteome</keyword>
<evidence type="ECO:0000313" key="1">
    <source>
        <dbReference type="EMBL" id="MCJ8749867.1"/>
    </source>
</evidence>
<dbReference type="Proteomes" id="UP000830395">
    <property type="component" value="Chromosome 30"/>
</dbReference>
<gene>
    <name evidence="1" type="ORF">PDJAM_G00192540</name>
</gene>
<protein>
    <submittedName>
        <fullName evidence="1">Uncharacterized protein</fullName>
    </submittedName>
</protein>